<evidence type="ECO:0000259" key="1">
    <source>
        <dbReference type="Pfam" id="PF01636"/>
    </source>
</evidence>
<gene>
    <name evidence="2" type="ORF">FHL15_001978</name>
</gene>
<dbReference type="EMBL" id="VFLP01000007">
    <property type="protein sequence ID" value="TRX97184.1"/>
    <property type="molecule type" value="Genomic_DNA"/>
</dbReference>
<dbReference type="InterPro" id="IPR051678">
    <property type="entry name" value="AGP_Transferase"/>
</dbReference>
<dbReference type="Proteomes" id="UP000319160">
    <property type="component" value="Unassembled WGS sequence"/>
</dbReference>
<accession>A0A553IAG3</accession>
<protein>
    <recommendedName>
        <fullName evidence="1">Aminoglycoside phosphotransferase domain-containing protein</fullName>
    </recommendedName>
</protein>
<dbReference type="SUPFAM" id="SSF56112">
    <property type="entry name" value="Protein kinase-like (PK-like)"/>
    <property type="match status" value="1"/>
</dbReference>
<evidence type="ECO:0000313" key="3">
    <source>
        <dbReference type="Proteomes" id="UP000319160"/>
    </source>
</evidence>
<feature type="domain" description="Aminoglycoside phosphotransferase" evidence="1">
    <location>
        <begin position="67"/>
        <end position="239"/>
    </location>
</feature>
<evidence type="ECO:0000313" key="2">
    <source>
        <dbReference type="EMBL" id="TRX97184.1"/>
    </source>
</evidence>
<comment type="caution">
    <text evidence="2">The sequence shown here is derived from an EMBL/GenBank/DDBJ whole genome shotgun (WGS) entry which is preliminary data.</text>
</comment>
<dbReference type="PANTHER" id="PTHR21310">
    <property type="entry name" value="AMINOGLYCOSIDE PHOSPHOTRANSFERASE-RELATED-RELATED"/>
    <property type="match status" value="1"/>
</dbReference>
<dbReference type="STRING" id="2512241.A0A553IAG3"/>
<dbReference type="InterPro" id="IPR002575">
    <property type="entry name" value="Aminoglycoside_PTrfase"/>
</dbReference>
<sequence>MSSYTPINLPYFAPSHVLPAPLPTLDEVLSSSNYLTPPVNFDDTQLCVVRIGEHFVAKYGQFVQCIEAENMLFVKQHTTIPVPKVYAVYTFDDKTMIIMEFIEGKTLDSSIMSPQEFDAVGEQLKDQLNQLRQIPAPDWYGSIGRRPLLDISSGRQYGPFDNISDMIRIYFDQEFGGGECTGKFAQVKISFRTTLESVSTALEHAYPVFSHGDLYGRNILIQPNGIPCIIDWELAGFYPSYHERLNSEELASKLNFLDEYPQELQISINALQAWANAIMEEEELGDDFGSENKI</sequence>
<dbReference type="Gene3D" id="3.90.1200.10">
    <property type="match status" value="1"/>
</dbReference>
<dbReference type="CDD" id="cd05120">
    <property type="entry name" value="APH_ChoK_like"/>
    <property type="match status" value="1"/>
</dbReference>
<dbReference type="InterPro" id="IPR011009">
    <property type="entry name" value="Kinase-like_dom_sf"/>
</dbReference>
<proteinExistence type="predicted"/>
<name>A0A553IAG3_9PEZI</name>
<keyword evidence="3" id="KW-1185">Reference proteome</keyword>
<dbReference type="AlphaFoldDB" id="A0A553IAG3"/>
<dbReference type="PANTHER" id="PTHR21310:SF48">
    <property type="entry name" value="AMINOGLYCOSIDE PHOSPHOTRANSFERASE DOMAIN-CONTAINING PROTEIN"/>
    <property type="match status" value="1"/>
</dbReference>
<dbReference type="OrthoDB" id="4177236at2759"/>
<organism evidence="2 3">
    <name type="scientific">Xylaria flabelliformis</name>
    <dbReference type="NCBI Taxonomy" id="2512241"/>
    <lineage>
        <taxon>Eukaryota</taxon>
        <taxon>Fungi</taxon>
        <taxon>Dikarya</taxon>
        <taxon>Ascomycota</taxon>
        <taxon>Pezizomycotina</taxon>
        <taxon>Sordariomycetes</taxon>
        <taxon>Xylariomycetidae</taxon>
        <taxon>Xylariales</taxon>
        <taxon>Xylariaceae</taxon>
        <taxon>Xylaria</taxon>
    </lineage>
</organism>
<dbReference type="Pfam" id="PF01636">
    <property type="entry name" value="APH"/>
    <property type="match status" value="1"/>
</dbReference>
<reference evidence="3" key="1">
    <citation type="submission" date="2019-06" db="EMBL/GenBank/DDBJ databases">
        <title>Draft genome sequence of the griseofulvin-producing fungus Xylaria cubensis strain G536.</title>
        <authorList>
            <person name="Mead M.E."/>
            <person name="Raja H.A."/>
            <person name="Steenwyk J.L."/>
            <person name="Knowles S.L."/>
            <person name="Oberlies N.H."/>
            <person name="Rokas A."/>
        </authorList>
    </citation>
    <scope>NUCLEOTIDE SEQUENCE [LARGE SCALE GENOMIC DNA]</scope>
    <source>
        <strain evidence="3">G536</strain>
    </source>
</reference>